<dbReference type="PROSITE" id="PS51471">
    <property type="entry name" value="FE2OG_OXY"/>
    <property type="match status" value="1"/>
</dbReference>
<evidence type="ECO:0000259" key="2">
    <source>
        <dbReference type="PROSITE" id="PS51471"/>
    </source>
</evidence>
<dbReference type="PANTHER" id="PTHR33099">
    <property type="entry name" value="FE2OG DIOXYGENASE DOMAIN-CONTAINING PROTEIN"/>
    <property type="match status" value="1"/>
</dbReference>
<reference evidence="3" key="1">
    <citation type="submission" date="2020-04" db="EMBL/GenBank/DDBJ databases">
        <title>Hybrid Assembly of Korean Phytophthora infestans isolates.</title>
        <authorList>
            <person name="Prokchorchik M."/>
            <person name="Lee Y."/>
            <person name="Seo J."/>
            <person name="Cho J.-H."/>
            <person name="Park Y.-E."/>
            <person name="Jang D.-C."/>
            <person name="Im J.-S."/>
            <person name="Choi J.-G."/>
            <person name="Park H.-J."/>
            <person name="Lee G.-B."/>
            <person name="Lee Y.-G."/>
            <person name="Hong S.-Y."/>
            <person name="Cho K."/>
            <person name="Sohn K.H."/>
        </authorList>
    </citation>
    <scope>NUCLEOTIDE SEQUENCE</scope>
    <source>
        <strain evidence="3">KR_1_A1</strain>
    </source>
</reference>
<evidence type="ECO:0000256" key="1">
    <source>
        <dbReference type="SAM" id="MobiDB-lite"/>
    </source>
</evidence>
<sequence length="792" mass="88055">MSSSDDDMEYCSDEDEELGPVQRKWPFGGKGKSVDVPAPVGSGCLEINTVLARASTLAGEYTFGGLADTLPAIPGLVVEGVGAISVPLTEENAEKLIAKAEKSPFGHNFDTKLDENVRKSWQLSPDQVQFTNTQWQIGIDKLTKNIAERLGYTSIPMQSTLYKMLIYGEDGHFLKHQDTEKEDGMVATLVVQLPSTHEGGDLVIYRGGEVKYRHDFGKKEGTSGFLPHYAVHYADAEHALEKVTKGVRLVLVYSICLPLHMQHMKKNSDKLLSDELAEAYSKLGLEESFALLLSHEYTEKSIRGLGSGALKGIDRSRYAALEDANSIVSADKKLQFFIAEMKHEIQYYSIDGYEPGHWDIYRREDTTTWYSTTGQRFGTTKSTTKINFLNPGSENYYELWRTHGSCEMEEYTGNDGPTMETTYSRYAVIAWPGEKAVEKTLECINSQAAIHILHSQKSGGVEALRRLMEALQSELKAKIGPQLIAPELCQELCQLLVEARDVGLVQLFISEIFTKISSFLSEKTAMAPAVAKLLQAFEWKEVGEAFINSLDALSNDDSMLMALRVADTVTNAPARSALLQRAIENVAELNDELLNVPGAVGFLWKFGLAFENVDFDAVAKVFKTADPSRLGQVIEDASPHLDNANHSSDMFAVLVSIASKRIAWLQDKIQGLDKPFSWEMPEAEFAVNAKVQEFLRGPDSSMVTKDVVTFKTLQGARNYAAKCSHKYQVKASFVMEASVQNGIAFVTITKTKSWFSEHQHLLLLQKKELDTLMDCYEETIASTASKKPRLEK</sequence>
<name>A0A833WNQ9_PHYIN</name>
<dbReference type="Gene3D" id="2.60.120.620">
    <property type="entry name" value="q2cbj1_9rhob like domain"/>
    <property type="match status" value="1"/>
</dbReference>
<keyword evidence="4" id="KW-1185">Reference proteome</keyword>
<organism evidence="3 4">
    <name type="scientific">Phytophthora infestans</name>
    <name type="common">Potato late blight agent</name>
    <name type="synonym">Botrytis infestans</name>
    <dbReference type="NCBI Taxonomy" id="4787"/>
    <lineage>
        <taxon>Eukaryota</taxon>
        <taxon>Sar</taxon>
        <taxon>Stramenopiles</taxon>
        <taxon>Oomycota</taxon>
        <taxon>Peronosporomycetes</taxon>
        <taxon>Peronosporales</taxon>
        <taxon>Peronosporaceae</taxon>
        <taxon>Phytophthora</taxon>
    </lineage>
</organism>
<feature type="domain" description="Fe2OG dioxygenase" evidence="2">
    <location>
        <begin position="153"/>
        <end position="257"/>
    </location>
</feature>
<evidence type="ECO:0000313" key="3">
    <source>
        <dbReference type="EMBL" id="KAF4044180.1"/>
    </source>
</evidence>
<comment type="caution">
    <text evidence="3">The sequence shown here is derived from an EMBL/GenBank/DDBJ whole genome shotgun (WGS) entry which is preliminary data.</text>
</comment>
<gene>
    <name evidence="3" type="ORF">GN244_ATG03459</name>
</gene>
<feature type="region of interest" description="Disordered" evidence="1">
    <location>
        <begin position="1"/>
        <end position="25"/>
    </location>
</feature>
<feature type="compositionally biased region" description="Acidic residues" evidence="1">
    <location>
        <begin position="1"/>
        <end position="18"/>
    </location>
</feature>
<dbReference type="PANTHER" id="PTHR33099:SF7">
    <property type="entry name" value="MYND-TYPE DOMAIN-CONTAINING PROTEIN"/>
    <property type="match status" value="1"/>
</dbReference>
<accession>A0A833WNQ9</accession>
<dbReference type="InterPro" id="IPR005123">
    <property type="entry name" value="Oxoglu/Fe-dep_dioxygenase_dom"/>
</dbReference>
<protein>
    <submittedName>
        <fullName evidence="3">2OG-Fe(II) oxygenase superfamily</fullName>
    </submittedName>
</protein>
<proteinExistence type="predicted"/>
<dbReference type="EMBL" id="WSZM01000075">
    <property type="protein sequence ID" value="KAF4044180.1"/>
    <property type="molecule type" value="Genomic_DNA"/>
</dbReference>
<dbReference type="Proteomes" id="UP000602510">
    <property type="component" value="Unassembled WGS sequence"/>
</dbReference>
<evidence type="ECO:0000313" key="4">
    <source>
        <dbReference type="Proteomes" id="UP000602510"/>
    </source>
</evidence>
<dbReference type="AlphaFoldDB" id="A0A833WNQ9"/>